<dbReference type="AlphaFoldDB" id="A0A418X613"/>
<keyword evidence="1" id="KW-0472">Membrane</keyword>
<dbReference type="Proteomes" id="UP000285190">
    <property type="component" value="Unassembled WGS sequence"/>
</dbReference>
<reference evidence="2 3" key="1">
    <citation type="submission" date="2018-09" db="EMBL/GenBank/DDBJ databases">
        <authorList>
            <person name="Zhu H."/>
        </authorList>
    </citation>
    <scope>NUCLEOTIDE SEQUENCE [LARGE SCALE GENOMIC DNA]</scope>
    <source>
        <strain evidence="2 3">K2R10-39</strain>
    </source>
</reference>
<sequence>MRWLHTIVMTAFVAVVLIFALQNLQTVTVSFLNFRISVPLAILVAIIYLLGMATGSSAWALVRWAWHESKQRKQQTM</sequence>
<keyword evidence="3" id="KW-1185">Reference proteome</keyword>
<keyword evidence="1" id="KW-1133">Transmembrane helix</keyword>
<dbReference type="EMBL" id="QYUN01000002">
    <property type="protein sequence ID" value="RJG07885.1"/>
    <property type="molecule type" value="Genomic_DNA"/>
</dbReference>
<proteinExistence type="predicted"/>
<feature type="transmembrane region" description="Helical" evidence="1">
    <location>
        <begin position="36"/>
        <end position="62"/>
    </location>
</feature>
<keyword evidence="1" id="KW-0812">Transmembrane</keyword>
<dbReference type="GO" id="GO:0005886">
    <property type="term" value="C:plasma membrane"/>
    <property type="evidence" value="ECO:0007669"/>
    <property type="project" value="InterPro"/>
</dbReference>
<gene>
    <name evidence="2" type="ORF">D3870_06545</name>
</gene>
<evidence type="ECO:0000313" key="3">
    <source>
        <dbReference type="Proteomes" id="UP000285190"/>
    </source>
</evidence>
<accession>A0A418X613</accession>
<evidence type="ECO:0000313" key="2">
    <source>
        <dbReference type="EMBL" id="RJG07885.1"/>
    </source>
</evidence>
<evidence type="ECO:0000256" key="1">
    <source>
        <dbReference type="SAM" id="Phobius"/>
    </source>
</evidence>
<protein>
    <submittedName>
        <fullName evidence="2">LapA family protein</fullName>
    </submittedName>
</protein>
<dbReference type="RefSeq" id="WP_119741769.1">
    <property type="nucleotide sequence ID" value="NZ_QYUN01000002.1"/>
</dbReference>
<dbReference type="OrthoDB" id="8667004at2"/>
<name>A0A418X613_9BURK</name>
<organism evidence="2 3">
    <name type="scientific">Noviherbaspirillum cavernae</name>
    <dbReference type="NCBI Taxonomy" id="2320862"/>
    <lineage>
        <taxon>Bacteria</taxon>
        <taxon>Pseudomonadati</taxon>
        <taxon>Pseudomonadota</taxon>
        <taxon>Betaproteobacteria</taxon>
        <taxon>Burkholderiales</taxon>
        <taxon>Oxalobacteraceae</taxon>
        <taxon>Noviherbaspirillum</taxon>
    </lineage>
</organism>
<comment type="caution">
    <text evidence="2">The sequence shown here is derived from an EMBL/GenBank/DDBJ whole genome shotgun (WGS) entry which is preliminary data.</text>
</comment>